<keyword evidence="9" id="KW-1185">Reference proteome</keyword>
<protein>
    <submittedName>
        <fullName evidence="8">S1/P1 nuclease</fullName>
    </submittedName>
</protein>
<accession>A0ABT0ISK5</accession>
<dbReference type="EMBL" id="JALPRY010000014">
    <property type="protein sequence ID" value="MCK8780841.1"/>
    <property type="molecule type" value="Genomic_DNA"/>
</dbReference>
<feature type="signal peptide" evidence="7">
    <location>
        <begin position="1"/>
        <end position="18"/>
    </location>
</feature>
<dbReference type="PANTHER" id="PTHR33146:SF10">
    <property type="entry name" value="STRAND-SPECIFIC NUCLEASE, PUTATIVE-RELATED"/>
    <property type="match status" value="1"/>
</dbReference>
<evidence type="ECO:0000256" key="1">
    <source>
        <dbReference type="ARBA" id="ARBA00022722"/>
    </source>
</evidence>
<gene>
    <name evidence="8" type="ORF">M0654_12685</name>
</gene>
<feature type="chain" id="PRO_5046309734" evidence="7">
    <location>
        <begin position="19"/>
        <end position="317"/>
    </location>
</feature>
<sequence length="317" mass="34590">MRNCLLGGMLSTAATLIAAEPTAAWWDEGHMQIAALAYDRLDPQTRLKADALVRLNPEYGNWVAGVPDSLKAQYAFVRAATWADDIKGGLPGYTNVGDKASNPNAARNVGYYDHLSHGYWHYKDLGFSTDGTPIEEPDPVNALSQIAAFREALKPSSGLPDDVRSYDLVWLIHLVGDVHQPLHATARFSSNLRHGDEGGNKVEVVRATGERMKLHAYWDSLFGGYSTPRGAILDGLIDPDTKLPEPDAVLAAESDPQKWLEESKALAIEFVYAEPVKSGTSPYMLDRAYETNARTTARKQAALAGARLANLITDALK</sequence>
<dbReference type="InterPro" id="IPR003154">
    <property type="entry name" value="S1/P1nuclease"/>
</dbReference>
<dbReference type="Proteomes" id="UP001202827">
    <property type="component" value="Unassembled WGS sequence"/>
</dbReference>
<keyword evidence="3" id="KW-0255">Endonuclease</keyword>
<reference evidence="8 9" key="1">
    <citation type="submission" date="2022-04" db="EMBL/GenBank/DDBJ databases">
        <title>Rhizobium coralii sp. nov., isolated from coral Turbinaria peltata.</title>
        <authorList>
            <person name="Sun H."/>
        </authorList>
    </citation>
    <scope>NUCLEOTIDE SEQUENCE [LARGE SCALE GENOMIC DNA]</scope>
    <source>
        <strain evidence="8 9">NTR19</strain>
    </source>
</reference>
<proteinExistence type="predicted"/>
<evidence type="ECO:0000313" key="9">
    <source>
        <dbReference type="Proteomes" id="UP001202827"/>
    </source>
</evidence>
<evidence type="ECO:0000256" key="7">
    <source>
        <dbReference type="SAM" id="SignalP"/>
    </source>
</evidence>
<evidence type="ECO:0000256" key="2">
    <source>
        <dbReference type="ARBA" id="ARBA00022723"/>
    </source>
</evidence>
<evidence type="ECO:0000256" key="3">
    <source>
        <dbReference type="ARBA" id="ARBA00022759"/>
    </source>
</evidence>
<dbReference type="CDD" id="cd11010">
    <property type="entry name" value="S1-P1_nuclease"/>
    <property type="match status" value="1"/>
</dbReference>
<name>A0ABT0ISK5_9HYPH</name>
<dbReference type="RefSeq" id="WP_248683422.1">
    <property type="nucleotide sequence ID" value="NZ_JALPRY010000014.1"/>
</dbReference>
<evidence type="ECO:0000313" key="8">
    <source>
        <dbReference type="EMBL" id="MCK8780841.1"/>
    </source>
</evidence>
<keyword evidence="5" id="KW-1015">Disulfide bond</keyword>
<organism evidence="8 9">
    <name type="scientific">Neorhizobium turbinariae</name>
    <dbReference type="NCBI Taxonomy" id="2937795"/>
    <lineage>
        <taxon>Bacteria</taxon>
        <taxon>Pseudomonadati</taxon>
        <taxon>Pseudomonadota</taxon>
        <taxon>Alphaproteobacteria</taxon>
        <taxon>Hyphomicrobiales</taxon>
        <taxon>Rhizobiaceae</taxon>
        <taxon>Rhizobium/Agrobacterium group</taxon>
        <taxon>Neorhizobium</taxon>
    </lineage>
</organism>
<evidence type="ECO:0000256" key="5">
    <source>
        <dbReference type="ARBA" id="ARBA00023157"/>
    </source>
</evidence>
<keyword evidence="1" id="KW-0540">Nuclease</keyword>
<keyword evidence="7" id="KW-0732">Signal</keyword>
<keyword evidence="6" id="KW-0325">Glycoprotein</keyword>
<dbReference type="InterPro" id="IPR008947">
    <property type="entry name" value="PLipase_C/P1_nuclease_dom_sf"/>
</dbReference>
<dbReference type="PANTHER" id="PTHR33146">
    <property type="entry name" value="ENDONUCLEASE 4"/>
    <property type="match status" value="1"/>
</dbReference>
<dbReference type="Gene3D" id="1.10.575.10">
    <property type="entry name" value="P1 Nuclease"/>
    <property type="match status" value="1"/>
</dbReference>
<dbReference type="SUPFAM" id="SSF48537">
    <property type="entry name" value="Phospholipase C/P1 nuclease"/>
    <property type="match status" value="1"/>
</dbReference>
<evidence type="ECO:0000256" key="6">
    <source>
        <dbReference type="ARBA" id="ARBA00023180"/>
    </source>
</evidence>
<keyword evidence="4" id="KW-0378">Hydrolase</keyword>
<comment type="caution">
    <text evidence="8">The sequence shown here is derived from an EMBL/GenBank/DDBJ whole genome shotgun (WGS) entry which is preliminary data.</text>
</comment>
<dbReference type="Pfam" id="PF02265">
    <property type="entry name" value="S1-P1_nuclease"/>
    <property type="match status" value="1"/>
</dbReference>
<keyword evidence="2" id="KW-0479">Metal-binding</keyword>
<evidence type="ECO:0000256" key="4">
    <source>
        <dbReference type="ARBA" id="ARBA00022801"/>
    </source>
</evidence>